<evidence type="ECO:0008006" key="4">
    <source>
        <dbReference type="Google" id="ProtNLM"/>
    </source>
</evidence>
<feature type="transmembrane region" description="Helical" evidence="1">
    <location>
        <begin position="95"/>
        <end position="113"/>
    </location>
</feature>
<feature type="transmembrane region" description="Helical" evidence="1">
    <location>
        <begin position="33"/>
        <end position="52"/>
    </location>
</feature>
<evidence type="ECO:0000313" key="2">
    <source>
        <dbReference type="EMBL" id="NJP52882.1"/>
    </source>
</evidence>
<keyword evidence="1" id="KW-0472">Membrane</keyword>
<accession>A0ABX1AD91</accession>
<organism evidence="2 3">
    <name type="scientific">Streptomyces composti</name>
    <dbReference type="NCBI Taxonomy" id="2720025"/>
    <lineage>
        <taxon>Bacteria</taxon>
        <taxon>Bacillati</taxon>
        <taxon>Actinomycetota</taxon>
        <taxon>Actinomycetes</taxon>
        <taxon>Kitasatosporales</taxon>
        <taxon>Streptomycetaceae</taxon>
        <taxon>Streptomyces</taxon>
    </lineage>
</organism>
<name>A0ABX1AD91_9ACTN</name>
<reference evidence="2 3" key="1">
    <citation type="submission" date="2020-03" db="EMBL/GenBank/DDBJ databases">
        <title>WGS of actinomycetes isolated from Thailand.</title>
        <authorList>
            <person name="Thawai C."/>
        </authorList>
    </citation>
    <scope>NUCLEOTIDE SEQUENCE [LARGE SCALE GENOMIC DNA]</scope>
    <source>
        <strain evidence="2 3">SBST2-5</strain>
    </source>
</reference>
<keyword evidence="1" id="KW-1133">Transmembrane helix</keyword>
<proteinExistence type="predicted"/>
<keyword evidence="3" id="KW-1185">Reference proteome</keyword>
<gene>
    <name evidence="2" type="ORF">HCJ93_23145</name>
</gene>
<keyword evidence="1" id="KW-0812">Transmembrane</keyword>
<dbReference type="Proteomes" id="UP000730591">
    <property type="component" value="Unassembled WGS sequence"/>
</dbReference>
<evidence type="ECO:0000256" key="1">
    <source>
        <dbReference type="SAM" id="Phobius"/>
    </source>
</evidence>
<dbReference type="RefSeq" id="WP_167997722.1">
    <property type="nucleotide sequence ID" value="NZ_JAATEM010000030.1"/>
</dbReference>
<feature type="transmembrane region" description="Helical" evidence="1">
    <location>
        <begin position="9"/>
        <end position="27"/>
    </location>
</feature>
<evidence type="ECO:0000313" key="3">
    <source>
        <dbReference type="Proteomes" id="UP000730591"/>
    </source>
</evidence>
<protein>
    <recommendedName>
        <fullName evidence="4">Integral membrane protein</fullName>
    </recommendedName>
</protein>
<feature type="transmembrane region" description="Helical" evidence="1">
    <location>
        <begin position="72"/>
        <end position="89"/>
    </location>
</feature>
<dbReference type="EMBL" id="JAATEM010000030">
    <property type="protein sequence ID" value="NJP52882.1"/>
    <property type="molecule type" value="Genomic_DNA"/>
</dbReference>
<sequence length="128" mass="12782">MSVRVGSPWWLHVGLGVLVAQQVLVGGLGGGNWTLLSFAVLVAGAAVLVALARRSTGVTVAGPRGPRSRLLMAARFVAALACIWGAGLIGGEGIAVLVAIVALPLTALLGAAYDAALRLDIAEGHPAA</sequence>
<comment type="caution">
    <text evidence="2">The sequence shown here is derived from an EMBL/GenBank/DDBJ whole genome shotgun (WGS) entry which is preliminary data.</text>
</comment>